<comment type="caution">
    <text evidence="8">The sequence shown here is derived from an EMBL/GenBank/DDBJ whole genome shotgun (WGS) entry which is preliminary data.</text>
</comment>
<evidence type="ECO:0000256" key="5">
    <source>
        <dbReference type="ARBA" id="ARBA00022989"/>
    </source>
</evidence>
<dbReference type="EMBL" id="VLNT01000018">
    <property type="protein sequence ID" value="TSD57660.1"/>
    <property type="molecule type" value="Genomic_DNA"/>
</dbReference>
<comment type="similarity">
    <text evidence="2">Belongs to the CPA3 antiporters (TC 2.A.63) subunit E family.</text>
</comment>
<dbReference type="InterPro" id="IPR002758">
    <property type="entry name" value="Cation_antiport_E"/>
</dbReference>
<evidence type="ECO:0000313" key="9">
    <source>
        <dbReference type="Proteomes" id="UP000316988"/>
    </source>
</evidence>
<dbReference type="PANTHER" id="PTHR34584">
    <property type="entry name" value="NA(+)/H(+) ANTIPORTER SUBUNIT E1"/>
    <property type="match status" value="1"/>
</dbReference>
<dbReference type="GO" id="GO:0005886">
    <property type="term" value="C:plasma membrane"/>
    <property type="evidence" value="ECO:0007669"/>
    <property type="project" value="UniProtKB-SubCell"/>
</dbReference>
<dbReference type="NCBIfam" id="NF006521">
    <property type="entry name" value="PRK08965.1-5"/>
    <property type="match status" value="1"/>
</dbReference>
<dbReference type="Pfam" id="PF01899">
    <property type="entry name" value="MNHE"/>
    <property type="match status" value="1"/>
</dbReference>
<accession>A0A554RUC3</accession>
<proteinExistence type="inferred from homology"/>
<sequence>MNRLRIPVIIGLTIVWSMLWGEITVLNVIGGLIVATLVIVVFPFPSVDLHGRFRPLSALFLLARFLFDLVVASFQVAWISIRPMAPPRSAVIEVHLVGKSDLLQVMTGELVSLVPGSLLIELDADTGRMWLHVLDGSTPEAIESARHKARLQEHRVLAAFGSREDYEISREQLRSEEATA</sequence>
<dbReference type="PANTHER" id="PTHR34584:SF1">
    <property type="entry name" value="NA(+)_H(+) ANTIPORTER SUBUNIT E1"/>
    <property type="match status" value="1"/>
</dbReference>
<dbReference type="Proteomes" id="UP000316988">
    <property type="component" value="Unassembled WGS sequence"/>
</dbReference>
<comment type="subcellular location">
    <subcellularLocation>
        <location evidence="1">Cell membrane</location>
        <topology evidence="1">Multi-pass membrane protein</topology>
    </subcellularLocation>
</comment>
<dbReference type="GO" id="GO:0008324">
    <property type="term" value="F:monoatomic cation transmembrane transporter activity"/>
    <property type="evidence" value="ECO:0007669"/>
    <property type="project" value="InterPro"/>
</dbReference>
<keyword evidence="4 7" id="KW-0812">Transmembrane</keyword>
<reference evidence="8 9" key="1">
    <citation type="submission" date="2019-07" db="EMBL/GenBank/DDBJ databases">
        <authorList>
            <person name="Zhao L.H."/>
        </authorList>
    </citation>
    <scope>NUCLEOTIDE SEQUENCE [LARGE SCALE GENOMIC DNA]</scope>
    <source>
        <strain evidence="8 9">Co35</strain>
    </source>
</reference>
<evidence type="ECO:0000256" key="6">
    <source>
        <dbReference type="ARBA" id="ARBA00023136"/>
    </source>
</evidence>
<protein>
    <submittedName>
        <fullName evidence="8">Na+/H+ antiporter subunit E</fullName>
    </submittedName>
</protein>
<keyword evidence="5 7" id="KW-1133">Transmembrane helix</keyword>
<organism evidence="8 9">
    <name type="scientific">Aeromicrobium piscarium</name>
    <dbReference type="NCBI Taxonomy" id="2590901"/>
    <lineage>
        <taxon>Bacteria</taxon>
        <taxon>Bacillati</taxon>
        <taxon>Actinomycetota</taxon>
        <taxon>Actinomycetes</taxon>
        <taxon>Propionibacteriales</taxon>
        <taxon>Nocardioidaceae</taxon>
        <taxon>Aeromicrobium</taxon>
    </lineage>
</organism>
<dbReference type="RefSeq" id="WP_143914508.1">
    <property type="nucleotide sequence ID" value="NZ_VLNT01000018.1"/>
</dbReference>
<dbReference type="AlphaFoldDB" id="A0A554RUC3"/>
<gene>
    <name evidence="8" type="ORF">FNM00_15790</name>
</gene>
<evidence type="ECO:0000256" key="1">
    <source>
        <dbReference type="ARBA" id="ARBA00004651"/>
    </source>
</evidence>
<evidence type="ECO:0000256" key="3">
    <source>
        <dbReference type="ARBA" id="ARBA00022475"/>
    </source>
</evidence>
<evidence type="ECO:0000313" key="8">
    <source>
        <dbReference type="EMBL" id="TSD57660.1"/>
    </source>
</evidence>
<name>A0A554RUC3_9ACTN</name>
<keyword evidence="6 7" id="KW-0472">Membrane</keyword>
<keyword evidence="9" id="KW-1185">Reference proteome</keyword>
<keyword evidence="3" id="KW-1003">Cell membrane</keyword>
<evidence type="ECO:0000256" key="2">
    <source>
        <dbReference type="ARBA" id="ARBA00006228"/>
    </source>
</evidence>
<evidence type="ECO:0000256" key="4">
    <source>
        <dbReference type="ARBA" id="ARBA00022692"/>
    </source>
</evidence>
<feature type="transmembrane region" description="Helical" evidence="7">
    <location>
        <begin position="56"/>
        <end position="79"/>
    </location>
</feature>
<feature type="transmembrane region" description="Helical" evidence="7">
    <location>
        <begin position="12"/>
        <end position="44"/>
    </location>
</feature>
<evidence type="ECO:0000256" key="7">
    <source>
        <dbReference type="SAM" id="Phobius"/>
    </source>
</evidence>
<dbReference type="OrthoDB" id="3556991at2"/>